<evidence type="ECO:0000259" key="9">
    <source>
        <dbReference type="PROSITE" id="PS50951"/>
    </source>
</evidence>
<dbReference type="AlphaFoldDB" id="A0A9W9ZXJ7"/>
<dbReference type="Gene3D" id="3.10.20.90">
    <property type="entry name" value="Phosphatidylinositol 3-kinase Catalytic Subunit, Chain A, domain 1"/>
    <property type="match status" value="1"/>
</dbReference>
<feature type="domain" description="Ras-associating" evidence="8">
    <location>
        <begin position="266"/>
        <end position="353"/>
    </location>
</feature>
<dbReference type="CDD" id="cd20885">
    <property type="entry name" value="C1_RASSF1"/>
    <property type="match status" value="1"/>
</dbReference>
<dbReference type="SUPFAM" id="SSF54236">
    <property type="entry name" value="Ubiquitin-like"/>
    <property type="match status" value="1"/>
</dbReference>
<dbReference type="InterPro" id="IPR000159">
    <property type="entry name" value="RA_dom"/>
</dbReference>
<feature type="compositionally biased region" description="Basic and acidic residues" evidence="6">
    <location>
        <begin position="411"/>
        <end position="426"/>
    </location>
</feature>
<evidence type="ECO:0000256" key="2">
    <source>
        <dbReference type="ARBA" id="ARBA00022701"/>
    </source>
</evidence>
<keyword evidence="5" id="KW-0206">Cytoskeleton</keyword>
<gene>
    <name evidence="10" type="primary">RASSF1</name>
    <name evidence="10" type="ORF">OS493_029590</name>
</gene>
<dbReference type="CDD" id="cd01778">
    <property type="entry name" value="RA_RASSF1_like"/>
    <property type="match status" value="1"/>
</dbReference>
<comment type="subcellular location">
    <subcellularLocation>
        <location evidence="1">Cytoplasm</location>
        <location evidence="1">Cytoskeleton</location>
    </subcellularLocation>
</comment>
<dbReference type="EMBL" id="MU825426">
    <property type="protein sequence ID" value="KAJ7389692.1"/>
    <property type="molecule type" value="Genomic_DNA"/>
</dbReference>
<dbReference type="PRINTS" id="PR00008">
    <property type="entry name" value="DAGPEDOMAIN"/>
</dbReference>
<dbReference type="PROSITE" id="PS50951">
    <property type="entry name" value="SARAH"/>
    <property type="match status" value="1"/>
</dbReference>
<evidence type="ECO:0000259" key="8">
    <source>
        <dbReference type="PROSITE" id="PS50200"/>
    </source>
</evidence>
<dbReference type="InterPro" id="IPR029071">
    <property type="entry name" value="Ubiquitin-like_domsf"/>
</dbReference>
<dbReference type="InterPro" id="IPR033614">
    <property type="entry name" value="RASSF1-6"/>
</dbReference>
<dbReference type="Proteomes" id="UP001163046">
    <property type="component" value="Unassembled WGS sequence"/>
</dbReference>
<dbReference type="InterPro" id="IPR002219">
    <property type="entry name" value="PKC_DAG/PE"/>
</dbReference>
<dbReference type="PANTHER" id="PTHR22738:SF10">
    <property type="entry name" value="RAS ASSOCIATION DOMAIN-CONTAINING PROTEIN 1 HOMOLOG"/>
    <property type="match status" value="1"/>
</dbReference>
<dbReference type="PANTHER" id="PTHR22738">
    <property type="entry name" value="RASSF"/>
    <property type="match status" value="1"/>
</dbReference>
<keyword evidence="11" id="KW-1185">Reference proteome</keyword>
<dbReference type="SMART" id="SM00314">
    <property type="entry name" value="RA"/>
    <property type="match status" value="1"/>
</dbReference>
<reference evidence="10" key="1">
    <citation type="submission" date="2023-01" db="EMBL/GenBank/DDBJ databases">
        <title>Genome assembly of the deep-sea coral Lophelia pertusa.</title>
        <authorList>
            <person name="Herrera S."/>
            <person name="Cordes E."/>
        </authorList>
    </citation>
    <scope>NUCLEOTIDE SEQUENCE</scope>
    <source>
        <strain evidence="10">USNM1676648</strain>
        <tissue evidence="10">Polyp</tissue>
    </source>
</reference>
<feature type="region of interest" description="Disordered" evidence="6">
    <location>
        <begin position="1"/>
        <end position="42"/>
    </location>
</feature>
<dbReference type="Pfam" id="PF00788">
    <property type="entry name" value="RA"/>
    <property type="match status" value="1"/>
</dbReference>
<feature type="domain" description="Phorbol-ester/DAG-type" evidence="7">
    <location>
        <begin position="104"/>
        <end position="154"/>
    </location>
</feature>
<evidence type="ECO:0000256" key="5">
    <source>
        <dbReference type="ARBA" id="ARBA00023212"/>
    </source>
</evidence>
<evidence type="ECO:0000256" key="6">
    <source>
        <dbReference type="SAM" id="MobiDB-lite"/>
    </source>
</evidence>
<sequence length="426" mass="49300">MENDEVFVNDEPKPRSPINSPGRSRREIKTYNVNSDHRDRSRAISVPHMPPAKQHSPSGFNPVKDFISSFVNRKGTKKRASIKRSVTTENVTDENALVRHVGRGHSFVSVHLRNPTWCDCCGEFIWGLFKQCVRCKNCKYTCHRRCRDEVDLDCTGGWQFERNMSVDEMTMKTLHLIDQGEKRKEPFMLYTESPTGSLLRKKIDEFNSTTTGLIMTMRGGDTYQGFIRVHMNLLRPINIIAGERPLSIFETVAGQKEEDQKKTQRMSFFLPFGTVKALHVTSETTVHEVIVALLKKFKVADNPRKFALFECYQEEDNHMILRRMSDIEQPLVLRLLWGGSDIRHNFSLQENETGDIVWEVFSMPELQNFLKILDKEEEEHISQVEEKYRVYKERLERALALVQGESPEAPVEEKPPADESSETARF</sequence>
<keyword evidence="2" id="KW-0493">Microtubule</keyword>
<dbReference type="Gene3D" id="3.30.60.20">
    <property type="match status" value="1"/>
</dbReference>
<evidence type="ECO:0000256" key="1">
    <source>
        <dbReference type="ARBA" id="ARBA00004245"/>
    </source>
</evidence>
<keyword evidence="5" id="KW-0963">Cytoplasm</keyword>
<dbReference type="CDD" id="cd21885">
    <property type="entry name" value="SARAH_RASSF1-like"/>
    <property type="match status" value="1"/>
</dbReference>
<dbReference type="Pfam" id="PF16517">
    <property type="entry name" value="Nore1-SARAH"/>
    <property type="match status" value="1"/>
</dbReference>
<evidence type="ECO:0000259" key="7">
    <source>
        <dbReference type="PROSITE" id="PS50081"/>
    </source>
</evidence>
<feature type="compositionally biased region" description="Basic and acidic residues" evidence="6">
    <location>
        <begin position="24"/>
        <end position="42"/>
    </location>
</feature>
<dbReference type="OrthoDB" id="74314at2759"/>
<keyword evidence="4" id="KW-0862">Zinc</keyword>
<evidence type="ECO:0000256" key="4">
    <source>
        <dbReference type="ARBA" id="ARBA00022833"/>
    </source>
</evidence>
<organism evidence="10 11">
    <name type="scientific">Desmophyllum pertusum</name>
    <dbReference type="NCBI Taxonomy" id="174260"/>
    <lineage>
        <taxon>Eukaryota</taxon>
        <taxon>Metazoa</taxon>
        <taxon>Cnidaria</taxon>
        <taxon>Anthozoa</taxon>
        <taxon>Hexacorallia</taxon>
        <taxon>Scleractinia</taxon>
        <taxon>Caryophylliina</taxon>
        <taxon>Caryophylliidae</taxon>
        <taxon>Desmophyllum</taxon>
    </lineage>
</organism>
<dbReference type="Gene3D" id="1.20.5.110">
    <property type="match status" value="1"/>
</dbReference>
<dbReference type="InterPro" id="IPR046349">
    <property type="entry name" value="C1-like_sf"/>
</dbReference>
<protein>
    <submittedName>
        <fullName evidence="10">Negative regulation of cell cycle arrest</fullName>
    </submittedName>
</protein>
<dbReference type="PROSITE" id="PS50200">
    <property type="entry name" value="RA"/>
    <property type="match status" value="1"/>
</dbReference>
<evidence type="ECO:0000313" key="11">
    <source>
        <dbReference type="Proteomes" id="UP001163046"/>
    </source>
</evidence>
<dbReference type="SUPFAM" id="SSF57889">
    <property type="entry name" value="Cysteine-rich domain"/>
    <property type="match status" value="1"/>
</dbReference>
<proteinExistence type="predicted"/>
<dbReference type="SMART" id="SM00109">
    <property type="entry name" value="C1"/>
    <property type="match status" value="1"/>
</dbReference>
<name>A0A9W9ZXJ7_9CNID</name>
<dbReference type="GO" id="GO:0007165">
    <property type="term" value="P:signal transduction"/>
    <property type="evidence" value="ECO:0007669"/>
    <property type="project" value="InterPro"/>
</dbReference>
<evidence type="ECO:0000256" key="3">
    <source>
        <dbReference type="ARBA" id="ARBA00022723"/>
    </source>
</evidence>
<feature type="domain" description="SARAH" evidence="9">
    <location>
        <begin position="355"/>
        <end position="402"/>
    </location>
</feature>
<dbReference type="InterPro" id="IPR020454">
    <property type="entry name" value="DAG/PE-bd"/>
</dbReference>
<feature type="region of interest" description="Disordered" evidence="6">
    <location>
        <begin position="402"/>
        <end position="426"/>
    </location>
</feature>
<dbReference type="Pfam" id="PF00130">
    <property type="entry name" value="C1_1"/>
    <property type="match status" value="1"/>
</dbReference>
<dbReference type="GO" id="GO:0005874">
    <property type="term" value="C:microtubule"/>
    <property type="evidence" value="ECO:0007669"/>
    <property type="project" value="UniProtKB-KW"/>
</dbReference>
<dbReference type="PROSITE" id="PS00479">
    <property type="entry name" value="ZF_DAG_PE_1"/>
    <property type="match status" value="1"/>
</dbReference>
<dbReference type="InterPro" id="IPR011524">
    <property type="entry name" value="SARAH_dom"/>
</dbReference>
<keyword evidence="3" id="KW-0479">Metal-binding</keyword>
<dbReference type="PROSITE" id="PS50081">
    <property type="entry name" value="ZF_DAG_PE_2"/>
    <property type="match status" value="1"/>
</dbReference>
<evidence type="ECO:0000313" key="10">
    <source>
        <dbReference type="EMBL" id="KAJ7389692.1"/>
    </source>
</evidence>
<dbReference type="GO" id="GO:0046872">
    <property type="term" value="F:metal ion binding"/>
    <property type="evidence" value="ECO:0007669"/>
    <property type="project" value="UniProtKB-KW"/>
</dbReference>
<accession>A0A9W9ZXJ7</accession>
<comment type="caution">
    <text evidence="10">The sequence shown here is derived from an EMBL/GenBank/DDBJ whole genome shotgun (WGS) entry which is preliminary data.</text>
</comment>